<protein>
    <submittedName>
        <fullName evidence="3">Polyprotein</fullName>
    </submittedName>
</protein>
<keyword evidence="2" id="KW-1185">Reference proteome</keyword>
<organism evidence="2 3">
    <name type="scientific">Macrostomum lignano</name>
    <dbReference type="NCBI Taxonomy" id="282301"/>
    <lineage>
        <taxon>Eukaryota</taxon>
        <taxon>Metazoa</taxon>
        <taxon>Spiralia</taxon>
        <taxon>Lophotrochozoa</taxon>
        <taxon>Platyhelminthes</taxon>
        <taxon>Rhabditophora</taxon>
        <taxon>Macrostomorpha</taxon>
        <taxon>Macrostomida</taxon>
        <taxon>Macrostomidae</taxon>
        <taxon>Macrostomum</taxon>
    </lineage>
</organism>
<dbReference type="WBParaSite" id="maker-unitig_38952-snap-gene-0.5-mRNA-1">
    <property type="protein sequence ID" value="maker-unitig_38952-snap-gene-0.5-mRNA-1"/>
    <property type="gene ID" value="maker-unitig_38952-snap-gene-0.5"/>
</dbReference>
<name>A0A1I8FKU3_9PLAT</name>
<feature type="compositionally biased region" description="Polar residues" evidence="1">
    <location>
        <begin position="41"/>
        <end position="53"/>
    </location>
</feature>
<evidence type="ECO:0000313" key="2">
    <source>
        <dbReference type="Proteomes" id="UP000095280"/>
    </source>
</evidence>
<feature type="region of interest" description="Disordered" evidence="1">
    <location>
        <begin position="34"/>
        <end position="53"/>
    </location>
</feature>
<evidence type="ECO:0000313" key="3">
    <source>
        <dbReference type="WBParaSite" id="maker-unitig_38952-snap-gene-0.5-mRNA-1"/>
    </source>
</evidence>
<dbReference type="Proteomes" id="UP000095280">
    <property type="component" value="Unplaced"/>
</dbReference>
<dbReference type="AlphaFoldDB" id="A0A1I8FKU3"/>
<sequence length="160" mass="17474">AAHDCIYGADWVPYPIDRIVDKFQPLHAPPFAPTRVPAMGQGQTRSTQEAGESSVTFDAAALAPLRETETYVRPKATFCGVSPAHRGSVAIRDTHRGSPHLCRFFFAASCSSTTRRILFETGDGKLQSIVTQKVDQLARRVSFDPSRAQLGLSKARVTSQ</sequence>
<evidence type="ECO:0000256" key="1">
    <source>
        <dbReference type="SAM" id="MobiDB-lite"/>
    </source>
</evidence>
<accession>A0A1I8FKU3</accession>
<reference evidence="3" key="1">
    <citation type="submission" date="2016-11" db="UniProtKB">
        <authorList>
            <consortium name="WormBaseParasite"/>
        </authorList>
    </citation>
    <scope>IDENTIFICATION</scope>
</reference>
<proteinExistence type="predicted"/>